<dbReference type="AlphaFoldDB" id="A0A072UUR2"/>
<reference evidence="3" key="5">
    <citation type="journal article" date="2018" name="Nat. Plants">
        <title>Whole-genome landscape of Medicago truncatula symbiotic genes.</title>
        <authorList>
            <person name="Pecrix Y."/>
            <person name="Gamas P."/>
            <person name="Carrere S."/>
        </authorList>
    </citation>
    <scope>NUCLEOTIDE SEQUENCE</scope>
    <source>
        <tissue evidence="3">Leaves</tissue>
    </source>
</reference>
<name>A0A072UUR2_MEDTR</name>
<dbReference type="InterPro" id="IPR050796">
    <property type="entry name" value="SCF_F-box_component"/>
</dbReference>
<evidence type="ECO:0000259" key="1">
    <source>
        <dbReference type="PROSITE" id="PS50181"/>
    </source>
</evidence>
<dbReference type="PANTHER" id="PTHR31672">
    <property type="entry name" value="BNACNNG10540D PROTEIN"/>
    <property type="match status" value="1"/>
</dbReference>
<reference evidence="2 5" key="2">
    <citation type="journal article" date="2014" name="BMC Genomics">
        <title>An improved genome release (version Mt4.0) for the model legume Medicago truncatula.</title>
        <authorList>
            <person name="Tang H."/>
            <person name="Krishnakumar V."/>
            <person name="Bidwell S."/>
            <person name="Rosen B."/>
            <person name="Chan A."/>
            <person name="Zhou S."/>
            <person name="Gentzbittel L."/>
            <person name="Childs K.L."/>
            <person name="Yandell M."/>
            <person name="Gundlach H."/>
            <person name="Mayer K.F."/>
            <person name="Schwartz D.C."/>
            <person name="Town C.D."/>
        </authorList>
    </citation>
    <scope>GENOME REANNOTATION</scope>
    <source>
        <strain evidence="2">A17</strain>
        <strain evidence="4 5">cv. Jemalong A17</strain>
    </source>
</reference>
<evidence type="ECO:0000313" key="5">
    <source>
        <dbReference type="Proteomes" id="UP000002051"/>
    </source>
</evidence>
<sequence>MGDQGSVVVVSSTKEGINKTLTSQSSIPTLPFKLVEEILLRLPVKQLFRLKRVCKSWNSLISNHNFAKKHILNHPLLPRGQNVTQVPLYFD</sequence>
<dbReference type="Gene3D" id="1.20.1280.50">
    <property type="match status" value="1"/>
</dbReference>
<dbReference type="SMART" id="SM00256">
    <property type="entry name" value="FBOX"/>
    <property type="match status" value="1"/>
</dbReference>
<keyword evidence="5" id="KW-1185">Reference proteome</keyword>
<dbReference type="EnsemblPlants" id="KEH32798">
    <property type="protein sequence ID" value="KEH32798"/>
    <property type="gene ID" value="MTR_3g006300"/>
</dbReference>
<evidence type="ECO:0000313" key="4">
    <source>
        <dbReference type="EnsemblPlants" id="KEH32798"/>
    </source>
</evidence>
<dbReference type="Proteomes" id="UP000002051">
    <property type="component" value="Chromosome 3"/>
</dbReference>
<feature type="domain" description="F-box" evidence="1">
    <location>
        <begin position="24"/>
        <end position="70"/>
    </location>
</feature>
<dbReference type="HOGENOM" id="CLU_2430373_0_0_1"/>
<dbReference type="Pfam" id="PF00646">
    <property type="entry name" value="F-box"/>
    <property type="match status" value="1"/>
</dbReference>
<dbReference type="EMBL" id="CM001219">
    <property type="protein sequence ID" value="KEH32798.1"/>
    <property type="molecule type" value="Genomic_DNA"/>
</dbReference>
<dbReference type="PROSITE" id="PS50181">
    <property type="entry name" value="FBOX"/>
    <property type="match status" value="1"/>
</dbReference>
<dbReference type="InterPro" id="IPR001810">
    <property type="entry name" value="F-box_dom"/>
</dbReference>
<evidence type="ECO:0000313" key="6">
    <source>
        <dbReference type="Proteomes" id="UP000265566"/>
    </source>
</evidence>
<dbReference type="CDD" id="cd22157">
    <property type="entry name" value="F-box_AtFBW1-like"/>
    <property type="match status" value="1"/>
</dbReference>
<dbReference type="SUPFAM" id="SSF81383">
    <property type="entry name" value="F-box domain"/>
    <property type="match status" value="1"/>
</dbReference>
<accession>A0A072UUR2</accession>
<evidence type="ECO:0000313" key="3">
    <source>
        <dbReference type="EMBL" id="RHN65262.1"/>
    </source>
</evidence>
<evidence type="ECO:0000313" key="2">
    <source>
        <dbReference type="EMBL" id="KEH32798.1"/>
    </source>
</evidence>
<reference evidence="4" key="3">
    <citation type="submission" date="2015-04" db="UniProtKB">
        <authorList>
            <consortium name="EnsemblPlants"/>
        </authorList>
    </citation>
    <scope>IDENTIFICATION</scope>
    <source>
        <strain evidence="4">cv. Jemalong A17</strain>
    </source>
</reference>
<proteinExistence type="predicted"/>
<dbReference type="Gramene" id="rna13082">
    <property type="protein sequence ID" value="RHN65262.1"/>
    <property type="gene ID" value="gene13082"/>
</dbReference>
<protein>
    <submittedName>
        <fullName evidence="2">F-box and associated interaction domain protein</fullName>
    </submittedName>
    <submittedName>
        <fullName evidence="3">Putative F-box domain-containing protein</fullName>
    </submittedName>
</protein>
<dbReference type="EMBL" id="PSQE01000003">
    <property type="protein sequence ID" value="RHN65262.1"/>
    <property type="molecule type" value="Genomic_DNA"/>
</dbReference>
<reference evidence="6" key="4">
    <citation type="journal article" date="2018" name="Nat. Plants">
        <title>Whole-genome landscape of Medicago truncatula symbiotic genes.</title>
        <authorList>
            <person name="Pecrix Y."/>
            <person name="Staton S.E."/>
            <person name="Sallet E."/>
            <person name="Lelandais-Briere C."/>
            <person name="Moreau S."/>
            <person name="Carrere S."/>
            <person name="Blein T."/>
            <person name="Jardinaud M.F."/>
            <person name="Latrasse D."/>
            <person name="Zouine M."/>
            <person name="Zahm M."/>
            <person name="Kreplak J."/>
            <person name="Mayjonade B."/>
            <person name="Satge C."/>
            <person name="Perez M."/>
            <person name="Cauet S."/>
            <person name="Marande W."/>
            <person name="Chantry-Darmon C."/>
            <person name="Lopez-Roques C."/>
            <person name="Bouchez O."/>
            <person name="Berard A."/>
            <person name="Debelle F."/>
            <person name="Munos S."/>
            <person name="Bendahmane A."/>
            <person name="Berges H."/>
            <person name="Niebel A."/>
            <person name="Buitink J."/>
            <person name="Frugier F."/>
            <person name="Benhamed M."/>
            <person name="Crespi M."/>
            <person name="Gouzy J."/>
            <person name="Gamas P."/>
        </authorList>
    </citation>
    <scope>NUCLEOTIDE SEQUENCE [LARGE SCALE GENOMIC DNA]</scope>
    <source>
        <strain evidence="6">cv. Jemalong A17</strain>
    </source>
</reference>
<reference evidence="2 5" key="1">
    <citation type="journal article" date="2011" name="Nature">
        <title>The Medicago genome provides insight into the evolution of rhizobial symbioses.</title>
        <authorList>
            <person name="Young N.D."/>
            <person name="Debelle F."/>
            <person name="Oldroyd G.E."/>
            <person name="Geurts R."/>
            <person name="Cannon S.B."/>
            <person name="Udvardi M.K."/>
            <person name="Benedito V.A."/>
            <person name="Mayer K.F."/>
            <person name="Gouzy J."/>
            <person name="Schoof H."/>
            <person name="Van de Peer Y."/>
            <person name="Proost S."/>
            <person name="Cook D.R."/>
            <person name="Meyers B.C."/>
            <person name="Spannagl M."/>
            <person name="Cheung F."/>
            <person name="De Mita S."/>
            <person name="Krishnakumar V."/>
            <person name="Gundlach H."/>
            <person name="Zhou S."/>
            <person name="Mudge J."/>
            <person name="Bharti A.K."/>
            <person name="Murray J.D."/>
            <person name="Naoumkina M.A."/>
            <person name="Rosen B."/>
            <person name="Silverstein K.A."/>
            <person name="Tang H."/>
            <person name="Rombauts S."/>
            <person name="Zhao P.X."/>
            <person name="Zhou P."/>
            <person name="Barbe V."/>
            <person name="Bardou P."/>
            <person name="Bechner M."/>
            <person name="Bellec A."/>
            <person name="Berger A."/>
            <person name="Berges H."/>
            <person name="Bidwell S."/>
            <person name="Bisseling T."/>
            <person name="Choisne N."/>
            <person name="Couloux A."/>
            <person name="Denny R."/>
            <person name="Deshpande S."/>
            <person name="Dai X."/>
            <person name="Doyle J.J."/>
            <person name="Dudez A.M."/>
            <person name="Farmer A.D."/>
            <person name="Fouteau S."/>
            <person name="Franken C."/>
            <person name="Gibelin C."/>
            <person name="Gish J."/>
            <person name="Goldstein S."/>
            <person name="Gonzalez A.J."/>
            <person name="Green P.J."/>
            <person name="Hallab A."/>
            <person name="Hartog M."/>
            <person name="Hua A."/>
            <person name="Humphray S.J."/>
            <person name="Jeong D.H."/>
            <person name="Jing Y."/>
            <person name="Jocker A."/>
            <person name="Kenton S.M."/>
            <person name="Kim D.J."/>
            <person name="Klee K."/>
            <person name="Lai H."/>
            <person name="Lang C."/>
            <person name="Lin S."/>
            <person name="Macmil S.L."/>
            <person name="Magdelenat G."/>
            <person name="Matthews L."/>
            <person name="McCorrison J."/>
            <person name="Monaghan E.L."/>
            <person name="Mun J.H."/>
            <person name="Najar F.Z."/>
            <person name="Nicholson C."/>
            <person name="Noirot C."/>
            <person name="O'Bleness M."/>
            <person name="Paule C.R."/>
            <person name="Poulain J."/>
            <person name="Prion F."/>
            <person name="Qin B."/>
            <person name="Qu C."/>
            <person name="Retzel E.F."/>
            <person name="Riddle C."/>
            <person name="Sallet E."/>
            <person name="Samain S."/>
            <person name="Samson N."/>
            <person name="Sanders I."/>
            <person name="Saurat O."/>
            <person name="Scarpelli C."/>
            <person name="Schiex T."/>
            <person name="Segurens B."/>
            <person name="Severin A.J."/>
            <person name="Sherrier D.J."/>
            <person name="Shi R."/>
            <person name="Sims S."/>
            <person name="Singer S.R."/>
            <person name="Sinharoy S."/>
            <person name="Sterck L."/>
            <person name="Viollet A."/>
            <person name="Wang B.B."/>
            <person name="Wang K."/>
            <person name="Wang M."/>
            <person name="Wang X."/>
            <person name="Warfsmann J."/>
            <person name="Weissenbach J."/>
            <person name="White D.D."/>
            <person name="White J.D."/>
            <person name="Wiley G.B."/>
            <person name="Wincker P."/>
            <person name="Xing Y."/>
            <person name="Yang L."/>
            <person name="Yao Z."/>
            <person name="Ying F."/>
            <person name="Zhai J."/>
            <person name="Zhou L."/>
            <person name="Zuber A."/>
            <person name="Denarie J."/>
            <person name="Dixon R.A."/>
            <person name="May G.D."/>
            <person name="Schwartz D.C."/>
            <person name="Rogers J."/>
            <person name="Quetier F."/>
            <person name="Town C.D."/>
            <person name="Roe B.A."/>
        </authorList>
    </citation>
    <scope>NUCLEOTIDE SEQUENCE [LARGE SCALE GENOMIC DNA]</scope>
    <source>
        <strain evidence="2">A17</strain>
        <strain evidence="4 5">cv. Jemalong A17</strain>
    </source>
</reference>
<organism evidence="2 5">
    <name type="scientific">Medicago truncatula</name>
    <name type="common">Barrel medic</name>
    <name type="synonym">Medicago tribuloides</name>
    <dbReference type="NCBI Taxonomy" id="3880"/>
    <lineage>
        <taxon>Eukaryota</taxon>
        <taxon>Viridiplantae</taxon>
        <taxon>Streptophyta</taxon>
        <taxon>Embryophyta</taxon>
        <taxon>Tracheophyta</taxon>
        <taxon>Spermatophyta</taxon>
        <taxon>Magnoliopsida</taxon>
        <taxon>eudicotyledons</taxon>
        <taxon>Gunneridae</taxon>
        <taxon>Pentapetalae</taxon>
        <taxon>rosids</taxon>
        <taxon>fabids</taxon>
        <taxon>Fabales</taxon>
        <taxon>Fabaceae</taxon>
        <taxon>Papilionoideae</taxon>
        <taxon>50 kb inversion clade</taxon>
        <taxon>NPAAA clade</taxon>
        <taxon>Hologalegina</taxon>
        <taxon>IRL clade</taxon>
        <taxon>Trifolieae</taxon>
        <taxon>Medicago</taxon>
    </lineage>
</organism>
<gene>
    <name evidence="2" type="ordered locus">MTR_3g006300</name>
    <name evidence="3" type="ORF">MtrunA17_Chr3g0078001</name>
</gene>
<dbReference type="PANTHER" id="PTHR31672:SF13">
    <property type="entry name" value="F-BOX PROTEIN CPR30-LIKE"/>
    <property type="match status" value="1"/>
</dbReference>
<dbReference type="Proteomes" id="UP000265566">
    <property type="component" value="Chromosome 3"/>
</dbReference>
<dbReference type="InterPro" id="IPR036047">
    <property type="entry name" value="F-box-like_dom_sf"/>
</dbReference>